<dbReference type="InterPro" id="IPR013595">
    <property type="entry name" value="Pept_S33_TAP-like_C"/>
</dbReference>
<evidence type="ECO:0000313" key="7">
    <source>
        <dbReference type="Proteomes" id="UP001152607"/>
    </source>
</evidence>
<dbReference type="InterPro" id="IPR051601">
    <property type="entry name" value="Serine_prot/Carboxylest_S33"/>
</dbReference>
<evidence type="ECO:0000313" key="6">
    <source>
        <dbReference type="EMBL" id="CAI6336093.1"/>
    </source>
</evidence>
<gene>
    <name evidence="6" type="ORF">PDIGIT_LOCUS9183</name>
</gene>
<evidence type="ECO:0000259" key="5">
    <source>
        <dbReference type="Pfam" id="PF08386"/>
    </source>
</evidence>
<feature type="chain" id="PRO_5040953120" evidence="3">
    <location>
        <begin position="21"/>
        <end position="525"/>
    </location>
</feature>
<organism evidence="6 7">
    <name type="scientific">Periconia digitata</name>
    <dbReference type="NCBI Taxonomy" id="1303443"/>
    <lineage>
        <taxon>Eukaryota</taxon>
        <taxon>Fungi</taxon>
        <taxon>Dikarya</taxon>
        <taxon>Ascomycota</taxon>
        <taxon>Pezizomycotina</taxon>
        <taxon>Dothideomycetes</taxon>
        <taxon>Pleosporomycetidae</taxon>
        <taxon>Pleosporales</taxon>
        <taxon>Massarineae</taxon>
        <taxon>Periconiaceae</taxon>
        <taxon>Periconia</taxon>
    </lineage>
</organism>
<name>A0A9W4XLK5_9PLEO</name>
<accession>A0A9W4XLK5</accession>
<dbReference type="EMBL" id="CAOQHR010000006">
    <property type="protein sequence ID" value="CAI6336093.1"/>
    <property type="molecule type" value="Genomic_DNA"/>
</dbReference>
<keyword evidence="2" id="KW-0378">Hydrolase</keyword>
<dbReference type="PANTHER" id="PTHR43248">
    <property type="entry name" value="2-SUCCINYL-6-HYDROXY-2,4-CYCLOHEXADIENE-1-CARBOXYLATE SYNTHASE"/>
    <property type="match status" value="1"/>
</dbReference>
<evidence type="ECO:0000256" key="2">
    <source>
        <dbReference type="ARBA" id="ARBA00022801"/>
    </source>
</evidence>
<proteinExistence type="inferred from homology"/>
<dbReference type="InterPro" id="IPR029058">
    <property type="entry name" value="AB_hydrolase_fold"/>
</dbReference>
<keyword evidence="7" id="KW-1185">Reference proteome</keyword>
<keyword evidence="3" id="KW-0732">Signal</keyword>
<feature type="domain" description="AB hydrolase-1" evidence="4">
    <location>
        <begin position="82"/>
        <end position="269"/>
    </location>
</feature>
<evidence type="ECO:0000259" key="4">
    <source>
        <dbReference type="Pfam" id="PF00561"/>
    </source>
</evidence>
<dbReference type="AlphaFoldDB" id="A0A9W4XLK5"/>
<feature type="signal peptide" evidence="3">
    <location>
        <begin position="1"/>
        <end position="20"/>
    </location>
</feature>
<comment type="similarity">
    <text evidence="1">Belongs to the peptidase S33 family.</text>
</comment>
<feature type="domain" description="Peptidase S33 tripeptidyl aminopeptidase-like C-terminal" evidence="5">
    <location>
        <begin position="412"/>
        <end position="515"/>
    </location>
</feature>
<comment type="caution">
    <text evidence="6">The sequence shown here is derived from an EMBL/GenBank/DDBJ whole genome shotgun (WGS) entry which is preliminary data.</text>
</comment>
<dbReference type="Pfam" id="PF08386">
    <property type="entry name" value="Abhydrolase_4"/>
    <property type="match status" value="1"/>
</dbReference>
<dbReference type="InterPro" id="IPR000073">
    <property type="entry name" value="AB_hydrolase_1"/>
</dbReference>
<dbReference type="Gene3D" id="3.40.50.1820">
    <property type="entry name" value="alpha/beta hydrolase"/>
    <property type="match status" value="1"/>
</dbReference>
<dbReference type="Proteomes" id="UP001152607">
    <property type="component" value="Unassembled WGS sequence"/>
</dbReference>
<dbReference type="Pfam" id="PF00561">
    <property type="entry name" value="Abhydrolase_1"/>
    <property type="match status" value="1"/>
</dbReference>
<dbReference type="GO" id="GO:0016787">
    <property type="term" value="F:hydrolase activity"/>
    <property type="evidence" value="ECO:0007669"/>
    <property type="project" value="UniProtKB-KW"/>
</dbReference>
<sequence>MIARSSVVLFALAALALSQADNTSLTFDQIPISKDLHYVPCFQNFTCARMEVPLDYKDPKVGNTHVALLKWPAPKQPALGDLIFNPGGPGYSAVDELLGLTGPLSRLLGERYNIVALEPRGIQYSGPSVHCFGESDELGLTYLTSRGPAGWTDHPQRAKTFETTGAFGSWCSNVLSETANYVNTPAVAADMLHYSELLAKSQGKPCNDTKVNLYGNSYGTTLGMTFAQLYPDRVGHFILDAVVDIEDHYFGNWSQNLLQGDEAVNDLFTSCAAAGPRCALYQNGSTAESIKKRVDDLLLRLVDAPISATNPKEVLLPITVDDKPLRSAMRNAVYNPSAYFAPLAQQIAELERGNASSFGTPINIGEGGDSESSFATDIYGGIFTRCLDNQKRFPGTLEAMEDLFVYNKQLSTYFGESWANENLLECRNIRFTPPVSQRIDKISKVKTNTPILFTDNTIDGLSSSYHKMSPLFEGSVVMLQKANGHGLLVARSNCTETNLQQYLETGKLPPHNTICDTDYQPFPEV</sequence>
<dbReference type="SUPFAM" id="SSF53474">
    <property type="entry name" value="alpha/beta-Hydrolases"/>
    <property type="match status" value="1"/>
</dbReference>
<evidence type="ECO:0000256" key="3">
    <source>
        <dbReference type="SAM" id="SignalP"/>
    </source>
</evidence>
<protein>
    <submittedName>
        <fullName evidence="6">Uncharacterized protein</fullName>
    </submittedName>
</protein>
<evidence type="ECO:0000256" key="1">
    <source>
        <dbReference type="ARBA" id="ARBA00010088"/>
    </source>
</evidence>
<reference evidence="6" key="1">
    <citation type="submission" date="2023-01" db="EMBL/GenBank/DDBJ databases">
        <authorList>
            <person name="Van Ghelder C."/>
            <person name="Rancurel C."/>
        </authorList>
    </citation>
    <scope>NUCLEOTIDE SEQUENCE</scope>
    <source>
        <strain evidence="6">CNCM I-4278</strain>
    </source>
</reference>
<dbReference type="PANTHER" id="PTHR43248:SF25">
    <property type="entry name" value="AB HYDROLASE-1 DOMAIN-CONTAINING PROTEIN-RELATED"/>
    <property type="match status" value="1"/>
</dbReference>
<dbReference type="OrthoDB" id="425534at2759"/>